<feature type="compositionally biased region" description="Basic residues" evidence="4">
    <location>
        <begin position="1483"/>
        <end position="1498"/>
    </location>
</feature>
<dbReference type="OrthoDB" id="2499658at2759"/>
<name>A0A8J1U260_OWEFU</name>
<feature type="compositionally biased region" description="Basic and acidic residues" evidence="4">
    <location>
        <begin position="1630"/>
        <end position="1655"/>
    </location>
</feature>
<feature type="compositionally biased region" description="Basic and acidic residues" evidence="4">
    <location>
        <begin position="1203"/>
        <end position="1216"/>
    </location>
</feature>
<dbReference type="GO" id="GO:0005096">
    <property type="term" value="F:GTPase activator activity"/>
    <property type="evidence" value="ECO:0007669"/>
    <property type="project" value="UniProtKB-KW"/>
</dbReference>
<feature type="compositionally biased region" description="Basic and acidic residues" evidence="4">
    <location>
        <begin position="1182"/>
        <end position="1192"/>
    </location>
</feature>
<dbReference type="InterPro" id="IPR035974">
    <property type="entry name" value="Rap/Ran-GAP_sf"/>
</dbReference>
<proteinExistence type="predicted"/>
<dbReference type="InterPro" id="IPR001478">
    <property type="entry name" value="PDZ"/>
</dbReference>
<feature type="compositionally biased region" description="Low complexity" evidence="4">
    <location>
        <begin position="1585"/>
        <end position="1604"/>
    </location>
</feature>
<dbReference type="SMART" id="SM00228">
    <property type="entry name" value="PDZ"/>
    <property type="match status" value="1"/>
</dbReference>
<protein>
    <submittedName>
        <fullName evidence="5">Uncharacterized protein</fullName>
    </submittedName>
</protein>
<dbReference type="PROSITE" id="PS50085">
    <property type="entry name" value="RAPGAP"/>
    <property type="match status" value="1"/>
</dbReference>
<dbReference type="EMBL" id="CAIIXF020000008">
    <property type="protein sequence ID" value="CAH1791382.1"/>
    <property type="molecule type" value="Genomic_DNA"/>
</dbReference>
<feature type="region of interest" description="Disordered" evidence="4">
    <location>
        <begin position="320"/>
        <end position="371"/>
    </location>
</feature>
<feature type="compositionally biased region" description="Polar residues" evidence="4">
    <location>
        <begin position="43"/>
        <end position="54"/>
    </location>
</feature>
<dbReference type="GO" id="GO:0051056">
    <property type="term" value="P:regulation of small GTPase mediated signal transduction"/>
    <property type="evidence" value="ECO:0007669"/>
    <property type="project" value="InterPro"/>
</dbReference>
<feature type="region of interest" description="Disordered" evidence="4">
    <location>
        <begin position="1630"/>
        <end position="1661"/>
    </location>
</feature>
<feature type="compositionally biased region" description="Basic and acidic residues" evidence="4">
    <location>
        <begin position="1555"/>
        <end position="1565"/>
    </location>
</feature>
<dbReference type="Pfam" id="PF21022">
    <property type="entry name" value="Rap-GAP_dimer"/>
    <property type="match status" value="1"/>
</dbReference>
<dbReference type="Pfam" id="PF00595">
    <property type="entry name" value="PDZ"/>
    <property type="match status" value="1"/>
</dbReference>
<dbReference type="Proteomes" id="UP000749559">
    <property type="component" value="Unassembled WGS sequence"/>
</dbReference>
<feature type="compositionally biased region" description="Basic residues" evidence="4">
    <location>
        <begin position="355"/>
        <end position="369"/>
    </location>
</feature>
<feature type="compositionally biased region" description="Polar residues" evidence="4">
    <location>
        <begin position="444"/>
        <end position="454"/>
    </location>
</feature>
<feature type="compositionally biased region" description="Polar residues" evidence="4">
    <location>
        <begin position="1534"/>
        <end position="1547"/>
    </location>
</feature>
<evidence type="ECO:0000313" key="5">
    <source>
        <dbReference type="EMBL" id="CAH1791382.1"/>
    </source>
</evidence>
<feature type="compositionally biased region" description="Low complexity" evidence="4">
    <location>
        <begin position="1236"/>
        <end position="1250"/>
    </location>
</feature>
<evidence type="ECO:0000256" key="4">
    <source>
        <dbReference type="SAM" id="MobiDB-lite"/>
    </source>
</evidence>
<dbReference type="PANTHER" id="PTHR15711">
    <property type="entry name" value="RAP GTPASE-ACTIVATING PROTEIN"/>
    <property type="match status" value="1"/>
</dbReference>
<dbReference type="GO" id="GO:0005737">
    <property type="term" value="C:cytoplasm"/>
    <property type="evidence" value="ECO:0007669"/>
    <property type="project" value="TreeGrafter"/>
</dbReference>
<feature type="compositionally biased region" description="Low complexity" evidence="4">
    <location>
        <begin position="1293"/>
        <end position="1312"/>
    </location>
</feature>
<dbReference type="PROSITE" id="PS50106">
    <property type="entry name" value="PDZ"/>
    <property type="match status" value="1"/>
</dbReference>
<keyword evidence="2" id="KW-0597">Phosphoprotein</keyword>
<keyword evidence="3" id="KW-0175">Coiled coil</keyword>
<feature type="compositionally biased region" description="Polar residues" evidence="4">
    <location>
        <begin position="1459"/>
        <end position="1468"/>
    </location>
</feature>
<dbReference type="PANTHER" id="PTHR15711:SF22">
    <property type="entry name" value="RAP-GAP DOMAIN-CONTAINING PROTEIN"/>
    <property type="match status" value="1"/>
</dbReference>
<evidence type="ECO:0000256" key="2">
    <source>
        <dbReference type="ARBA" id="ARBA00022553"/>
    </source>
</evidence>
<dbReference type="Gene3D" id="2.30.42.10">
    <property type="match status" value="1"/>
</dbReference>
<sequence>MTDSHLPSAETRGHQLPEKQHQKPRTDVIRRRAMQAAEYYHNQIVSASHGSRSNTGEKHRQPSSQSQSQHNNKPDTYTSHATYSPADVHNGDDELGHDVKRTPEALRVGVTAASSDSFYRAKLKQGFFDLRNSYNEKIARQRKEKASKEGLPSYDRGKEKTSREVRPHNYEQSKDKTSREIGPPSYEQAAARMALRQDMSGTDTSSSGVSSRGSGIHAISTLDRNEVSRSNNSLNLDYIDTDVGDGGITHDAPVIQPQTTSPLHRKYGSANSLDQLGPPPQAESFFAMLQNYKNQTESIDQRSHAPPQMRDIFRGNIETAKATPPSSNVANGSATNDQAIPNLTDHTDASSSPKLKNKSMKHKDRKTRAKSMNDGAGLFKKLRGGKSEDANKMDSIINTDLHGKSEEDIIKRKAFTHFDCQSVGVSLNEVIKSRNYLAKRRNTKTGASAASRLNSSDRVEESGDDDSNDEGDGKNNNLLQSCSYFRNELGGEEARVVSLNRLTATRRVQQLLGSKHLELSSLIRKPYCNGVAILDSSFSPTGSQESTIVTYRGHVVEHVDHGAFYYRHFFFGQDHQNYFGIDDNLGPIAVSIRRERKDDIEGTTKESSNQPQYHYRIIVRTSELTTIRGSITEDALPTSSKLSNSKGIPHKEILEYAVPEVMTSCLKVATQGVKTQEQLTKLDEQGITKTYKIGIMYCKAGQSTEEEMYNNEVTGPAFEEFLSLMGDKVKLSGFQKYRGGLDNKTDSTGTHSLYKSMNDYEIMYHVSTMLPLTPNNRQQLLRKRHIGNDIVTIVFQEPGALPFTAKSVRSHFQHVFIIVQVHNPCSPNVQYSVAVTRSKDVPPFGPPIPEGAMFSKSQQFADFLLVKAINAENAAHKSEKFTTMAIRTKQEYLKDLANNFVTSTLLENSSKLGKFSLGSVRKKDKVKGKVPDISSKSGVTWAVSIEDFGSSQEVEGYLSIGGEQLVLIEEPNKEVIFTTSCKSIIGWTQYESSIRVYYNQGECMLLRTLYSDVDEVPEIIARLERVSQGYKTTEMVLRRNGMGQLGFHVHYEGIVSDVEPYSFAWKAGLRPGSRLVEICKVATATLKHDQMVDLLRTSVTVTVVVIPPLEDGTPRKGCDDFHSSYSSLNSHNTSSSSADLHNLVEEDIMTSSTQSSTVRTHPPRSATDPRLDMKGSPAKSSDSSKDTPKYGDLRSVSMNLFGHDAEAHSTLRRDKPTPGTNYSERPQYSSQNSWEGSLDSRSSGARSRSGQIEQTAFGESHQRQGSRDSMDSGHGWRGSHSGYTGSQQRIGGAAAHTSHSSSNLSDLSTHSAEGASSRHRDMRPDDPHLGRRTTPSPGARRKGGSYHTGQKNYLDVTQSPLSSRSSSPRTKQHSSQESLTRSRGQGHMTGSNLAPSGTFQEDLMRLINPDVPDTELQQTNPGGPYRLSRTHSDESIVGGGPTRGTPLSYDADLSRDVLFSSTHTPDSSPSKRDIQKSPNRLKTPNRGRHQQGKLHNRTKSSPQLPLPDTASDLDWSNLVDAATKAIEGVETSAKPRTSNVTSEPHSTPTKHKGRTDHTSHGDKNTRNLTAQERLGVRVSGSATGTSKPVLPSPSSTSSSVWRTVGHVSGQPSTQRERELETHVVQLTQQLEKESQERESAEKELEHLRQENKRLQQESQTAANQLRKFTEWFFQNIDKT</sequence>
<feature type="compositionally biased region" description="Basic and acidic residues" evidence="4">
    <location>
        <begin position="1260"/>
        <end position="1271"/>
    </location>
</feature>
<evidence type="ECO:0000256" key="3">
    <source>
        <dbReference type="ARBA" id="ARBA00023054"/>
    </source>
</evidence>
<feature type="compositionally biased region" description="Basic and acidic residues" evidence="4">
    <location>
        <begin position="139"/>
        <end position="148"/>
    </location>
</feature>
<evidence type="ECO:0000313" key="6">
    <source>
        <dbReference type="Proteomes" id="UP000749559"/>
    </source>
</evidence>
<feature type="compositionally biased region" description="Polar residues" evidence="4">
    <location>
        <begin position="324"/>
        <end position="341"/>
    </location>
</feature>
<dbReference type="InterPro" id="IPR000331">
    <property type="entry name" value="Rap/Ran_GAP_dom"/>
</dbReference>
<feature type="compositionally biased region" description="Polar residues" evidence="4">
    <location>
        <begin position="1376"/>
        <end position="1398"/>
    </location>
</feature>
<reference evidence="5" key="1">
    <citation type="submission" date="2022-03" db="EMBL/GenBank/DDBJ databases">
        <authorList>
            <person name="Martin C."/>
        </authorList>
    </citation>
    <scope>NUCLEOTIDE SEQUENCE</scope>
</reference>
<feature type="region of interest" description="Disordered" evidence="4">
    <location>
        <begin position="442"/>
        <end position="477"/>
    </location>
</feature>
<feature type="region of interest" description="Disordered" evidence="4">
    <location>
        <begin position="1411"/>
        <end position="1512"/>
    </location>
</feature>
<feature type="compositionally biased region" description="Polar residues" evidence="4">
    <location>
        <begin position="70"/>
        <end position="82"/>
    </location>
</feature>
<feature type="region of interest" description="Disordered" evidence="4">
    <location>
        <begin position="1"/>
        <end position="97"/>
    </location>
</feature>
<dbReference type="InterPro" id="IPR036034">
    <property type="entry name" value="PDZ_sf"/>
</dbReference>
<feature type="region of interest" description="Disordered" evidence="4">
    <location>
        <begin position="1150"/>
        <end position="1398"/>
    </location>
</feature>
<dbReference type="SUPFAM" id="SSF50156">
    <property type="entry name" value="PDZ domain-like"/>
    <property type="match status" value="1"/>
</dbReference>
<feature type="region of interest" description="Disordered" evidence="4">
    <location>
        <begin position="139"/>
        <end position="183"/>
    </location>
</feature>
<feature type="compositionally biased region" description="Basic and acidic residues" evidence="4">
    <location>
        <begin position="11"/>
        <end position="30"/>
    </location>
</feature>
<feature type="compositionally biased region" description="Polar residues" evidence="4">
    <location>
        <begin position="1218"/>
        <end position="1235"/>
    </location>
</feature>
<dbReference type="Gene3D" id="3.40.50.11210">
    <property type="entry name" value="Rap/Ran-GAP"/>
    <property type="match status" value="1"/>
</dbReference>
<feature type="compositionally biased region" description="Basic and acidic residues" evidence="4">
    <location>
        <begin position="1316"/>
        <end position="1329"/>
    </location>
</feature>
<dbReference type="Pfam" id="PF02145">
    <property type="entry name" value="Rap_GAP"/>
    <property type="match status" value="1"/>
</dbReference>
<feature type="region of interest" description="Disordered" evidence="4">
    <location>
        <begin position="1527"/>
        <end position="1618"/>
    </location>
</feature>
<keyword evidence="1" id="KW-0343">GTPase activation</keyword>
<dbReference type="SUPFAM" id="SSF111347">
    <property type="entry name" value="Rap/Ran-GAP"/>
    <property type="match status" value="1"/>
</dbReference>
<evidence type="ECO:0000256" key="1">
    <source>
        <dbReference type="ARBA" id="ARBA00022468"/>
    </source>
</evidence>
<comment type="caution">
    <text evidence="5">The sequence shown here is derived from an EMBL/GenBank/DDBJ whole genome shotgun (WGS) entry which is preliminary data.</text>
</comment>
<dbReference type="CDD" id="cd06745">
    <property type="entry name" value="PDZ_SIPA1-like"/>
    <property type="match status" value="1"/>
</dbReference>
<dbReference type="FunFam" id="3.40.50.11210:FF:000002">
    <property type="entry name" value="Signal-induced proliferation-associated 1-like protein 1"/>
    <property type="match status" value="1"/>
</dbReference>
<feature type="compositionally biased region" description="Polar residues" evidence="4">
    <location>
        <begin position="1150"/>
        <end position="1159"/>
    </location>
</feature>
<feature type="compositionally biased region" description="Basic and acidic residues" evidence="4">
    <location>
        <begin position="155"/>
        <end position="179"/>
    </location>
</feature>
<feature type="compositionally biased region" description="Low complexity" evidence="4">
    <location>
        <begin position="1357"/>
        <end position="1375"/>
    </location>
</feature>
<accession>A0A8J1U260</accession>
<organism evidence="5 6">
    <name type="scientific">Owenia fusiformis</name>
    <name type="common">Polychaete worm</name>
    <dbReference type="NCBI Taxonomy" id="6347"/>
    <lineage>
        <taxon>Eukaryota</taxon>
        <taxon>Metazoa</taxon>
        <taxon>Spiralia</taxon>
        <taxon>Lophotrochozoa</taxon>
        <taxon>Annelida</taxon>
        <taxon>Polychaeta</taxon>
        <taxon>Sedentaria</taxon>
        <taxon>Canalipalpata</taxon>
        <taxon>Sabellida</taxon>
        <taxon>Oweniida</taxon>
        <taxon>Oweniidae</taxon>
        <taxon>Owenia</taxon>
    </lineage>
</organism>
<dbReference type="InterPro" id="IPR021818">
    <property type="entry name" value="SIPA1L_C"/>
</dbReference>
<dbReference type="InterPro" id="IPR050989">
    <property type="entry name" value="Rap1_Ran_GAP"/>
</dbReference>
<gene>
    <name evidence="5" type="ORF">OFUS_LOCUS16470</name>
</gene>
<dbReference type="Gene3D" id="6.10.140.210">
    <property type="match status" value="1"/>
</dbReference>
<dbReference type="Pfam" id="PF11881">
    <property type="entry name" value="SPAR_C"/>
    <property type="match status" value="1"/>
</dbReference>
<keyword evidence="6" id="KW-1185">Reference proteome</keyword>